<evidence type="ECO:0000313" key="4">
    <source>
        <dbReference type="Proteomes" id="UP000026915"/>
    </source>
</evidence>
<dbReference type="SMART" id="SM00672">
    <property type="entry name" value="CAP10"/>
    <property type="match status" value="1"/>
</dbReference>
<dbReference type="InParanoid" id="A0A061DVA7"/>
<dbReference type="InterPro" id="IPR051091">
    <property type="entry name" value="O-Glucosyltr/Glycosyltrsf_90"/>
</dbReference>
<gene>
    <name evidence="3" type="ORF">TCM_005367</name>
</gene>
<dbReference type="Proteomes" id="UP000026915">
    <property type="component" value="Chromosome 1"/>
</dbReference>
<dbReference type="PANTHER" id="PTHR12203:SF85">
    <property type="entry name" value="GLYCOSYLTRANSFERASE FAMILY 90 PROTEIN"/>
    <property type="match status" value="1"/>
</dbReference>
<dbReference type="HOGENOM" id="CLU_027109_2_0_1"/>
<dbReference type="EMBL" id="CM001879">
    <property type="protein sequence ID" value="EOX96006.1"/>
    <property type="molecule type" value="Genomic_DNA"/>
</dbReference>
<keyword evidence="1" id="KW-1133">Transmembrane helix</keyword>
<protein>
    <submittedName>
        <fullName evidence="3">Downstream target of A 2</fullName>
    </submittedName>
</protein>
<organism evidence="3 4">
    <name type="scientific">Theobroma cacao</name>
    <name type="common">Cacao</name>
    <name type="synonym">Cocoa</name>
    <dbReference type="NCBI Taxonomy" id="3641"/>
    <lineage>
        <taxon>Eukaryota</taxon>
        <taxon>Viridiplantae</taxon>
        <taxon>Streptophyta</taxon>
        <taxon>Embryophyta</taxon>
        <taxon>Tracheophyta</taxon>
        <taxon>Spermatophyta</taxon>
        <taxon>Magnoliopsida</taxon>
        <taxon>eudicotyledons</taxon>
        <taxon>Gunneridae</taxon>
        <taxon>Pentapetalae</taxon>
        <taxon>rosids</taxon>
        <taxon>malvids</taxon>
        <taxon>Malvales</taxon>
        <taxon>Malvaceae</taxon>
        <taxon>Byttnerioideae</taxon>
        <taxon>Theobroma</taxon>
    </lineage>
</organism>
<dbReference type="AlphaFoldDB" id="A0A061DVA7"/>
<dbReference type="InterPro" id="IPR006598">
    <property type="entry name" value="CAP10"/>
</dbReference>
<dbReference type="eggNOG" id="KOG2458">
    <property type="taxonomic scope" value="Eukaryota"/>
</dbReference>
<keyword evidence="4" id="KW-1185">Reference proteome</keyword>
<dbReference type="Pfam" id="PF05686">
    <property type="entry name" value="Glyco_transf_90"/>
    <property type="match status" value="1"/>
</dbReference>
<evidence type="ECO:0000313" key="3">
    <source>
        <dbReference type="EMBL" id="EOX96006.1"/>
    </source>
</evidence>
<accession>A0A061DVA7</accession>
<feature type="domain" description="Glycosyl transferase CAP10" evidence="2">
    <location>
        <begin position="188"/>
        <end position="437"/>
    </location>
</feature>
<evidence type="ECO:0000259" key="2">
    <source>
        <dbReference type="SMART" id="SM00672"/>
    </source>
</evidence>
<keyword evidence="1" id="KW-0812">Transmembrane</keyword>
<name>A0A061DVA7_THECC</name>
<proteinExistence type="predicted"/>
<sequence length="516" mass="60431">MGNDVKVFQGFWRHGDQVCGCFSKIGFGRIKRLVSTTACIIFFFFLLTAALVPWIHVPIIQGNPFPQMIFSSRSSIKKHHSRTEYPLNCSDSGLQQKCPNNYPLVFEPDKLSTETCPDYFRWIHHDLQPWKNSGITKDMIERGKLSAELRLVIVKGELYMEKSGHPFQTRDLFTIWGILQLLRFYPGKLPDLDLLFYTGDSTKIKKRDYQGPNAKSPPPLFHYCGEEKAHDVVFPDWTFWGWAEVSIMPWEQMLSAIKNGSKRTKWEDRVPYAYWKGNPNVSKQRKDLLKCNLSDKYDWNTHLYIQNWTKENEEGFKHSKLEDQCTHRYKIYVEGVTWSVSEKYILACDSMTLMIKPGYYDFFSRNLVPMQHYWPIRSTSKCKDLKFAVEWGNNHTDKAQAIGKAGSKLIEEFLTMRNIYDYMFHLLNEYAKLLKFKPTIPLKAKRVCSKTTACSREGVWREFMEQSMVKSPSDKLPCALPPPYEPQALQAFLDKKEKTIRQVEAWQAEYWNIGRN</sequence>
<feature type="transmembrane region" description="Helical" evidence="1">
    <location>
        <begin position="33"/>
        <end position="55"/>
    </location>
</feature>
<dbReference type="OMA" id="GITAWFF"/>
<keyword evidence="1" id="KW-0472">Membrane</keyword>
<dbReference type="Gramene" id="EOX96006">
    <property type="protein sequence ID" value="EOX96006"/>
    <property type="gene ID" value="TCM_005367"/>
</dbReference>
<evidence type="ECO:0000256" key="1">
    <source>
        <dbReference type="SAM" id="Phobius"/>
    </source>
</evidence>
<dbReference type="PANTHER" id="PTHR12203">
    <property type="entry name" value="KDEL LYS-ASP-GLU-LEU CONTAINING - RELATED"/>
    <property type="match status" value="1"/>
</dbReference>
<reference evidence="3 4" key="1">
    <citation type="journal article" date="2013" name="Genome Biol.">
        <title>The genome sequence of the most widely cultivated cacao type and its use to identify candidate genes regulating pod color.</title>
        <authorList>
            <person name="Motamayor J.C."/>
            <person name="Mockaitis K."/>
            <person name="Schmutz J."/>
            <person name="Haiminen N."/>
            <person name="Iii D.L."/>
            <person name="Cornejo O."/>
            <person name="Findley S.D."/>
            <person name="Zheng P."/>
            <person name="Utro F."/>
            <person name="Royaert S."/>
            <person name="Saski C."/>
            <person name="Jenkins J."/>
            <person name="Podicheti R."/>
            <person name="Zhao M."/>
            <person name="Scheffler B.E."/>
            <person name="Stack J.C."/>
            <person name="Feltus F.A."/>
            <person name="Mustiga G.M."/>
            <person name="Amores F."/>
            <person name="Phillips W."/>
            <person name="Marelli J.P."/>
            <person name="May G.D."/>
            <person name="Shapiro H."/>
            <person name="Ma J."/>
            <person name="Bustamante C.D."/>
            <person name="Schnell R.J."/>
            <person name="Main D."/>
            <person name="Gilbert D."/>
            <person name="Parida L."/>
            <person name="Kuhn D.N."/>
        </authorList>
    </citation>
    <scope>NUCLEOTIDE SEQUENCE [LARGE SCALE GENOMIC DNA]</scope>
    <source>
        <strain evidence="4">cv. Matina 1-6</strain>
    </source>
</reference>